<organism evidence="1 2">
    <name type="scientific">Candidatus Tokpelaia hoelldobleri</name>
    <dbReference type="NCBI Taxonomy" id="1902579"/>
    <lineage>
        <taxon>Bacteria</taxon>
        <taxon>Pseudomonadati</taxon>
        <taxon>Pseudomonadota</taxon>
        <taxon>Alphaproteobacteria</taxon>
        <taxon>Hyphomicrobiales</taxon>
        <taxon>Candidatus Tokpelaia</taxon>
    </lineage>
</organism>
<accession>A0A1U9JSJ7</accession>
<gene>
    <name evidence="1" type="ORF">BHV28_01110</name>
</gene>
<protein>
    <submittedName>
        <fullName evidence="1">Uncharacterized protein</fullName>
    </submittedName>
</protein>
<proteinExistence type="predicted"/>
<dbReference type="KEGG" id="thd:BHV28_01110"/>
<name>A0A1U9JSJ7_9HYPH</name>
<keyword evidence="2" id="KW-1185">Reference proteome</keyword>
<dbReference type="STRING" id="1902579.BHV28_01110"/>
<dbReference type="EMBL" id="CP017315">
    <property type="protein sequence ID" value="AQS40837.1"/>
    <property type="molecule type" value="Genomic_DNA"/>
</dbReference>
<evidence type="ECO:0000313" key="1">
    <source>
        <dbReference type="EMBL" id="AQS40837.1"/>
    </source>
</evidence>
<dbReference type="AlphaFoldDB" id="A0A1U9JSJ7"/>
<sequence>MEMPAALVIDGLSGMNERITSPGQLFLFRNTPPECPPRVGCAFSFLVKQHS</sequence>
<evidence type="ECO:0000313" key="2">
    <source>
        <dbReference type="Proteomes" id="UP000188912"/>
    </source>
</evidence>
<reference evidence="1 2" key="1">
    <citation type="journal article" date="2010" name="Science">
        <title>Genomic comparison of the ants Camponotus floridanus and Harpegnathos saltator.</title>
        <authorList>
            <person name="Bonasio R."/>
            <person name="Zhang G."/>
            <person name="Ye C."/>
            <person name="Mutti N.S."/>
            <person name="Fang X."/>
            <person name="Qin N."/>
            <person name="Donahue G."/>
            <person name="Yang P."/>
            <person name="Li Q."/>
            <person name="Li C."/>
            <person name="Zhang P."/>
            <person name="Huang Z."/>
            <person name="Berger S.L."/>
            <person name="Reinberg D."/>
            <person name="Wang J."/>
            <person name="Liebig J."/>
        </authorList>
    </citation>
    <scope>NUCLEOTIDE SEQUENCE [LARGE SCALE GENOMIC DNA]</scope>
    <source>
        <strain evidence="1 2">Hsal</strain>
    </source>
</reference>
<reference evidence="1 2" key="2">
    <citation type="journal article" date="2016" name="Sci. Rep.">
        <title>The genome of Rhizobiales bacteria in predatory ants reveals urease gene functions but no genes for nitrogen fixation.</title>
        <authorList>
            <person name="Neuvonen M.M."/>
            <person name="Tamarit D."/>
            <person name="Naslund K."/>
            <person name="Liebig J."/>
            <person name="Feldhaar H."/>
            <person name="Moran N.A."/>
            <person name="Guy L."/>
            <person name="Andersson S.G."/>
        </authorList>
    </citation>
    <scope>NUCLEOTIDE SEQUENCE [LARGE SCALE GENOMIC DNA]</scope>
    <source>
        <strain evidence="1 2">Hsal</strain>
    </source>
</reference>
<dbReference type="Proteomes" id="UP000188912">
    <property type="component" value="Chromosome"/>
</dbReference>